<name>A0ABQ3XTT7_9ACTN</name>
<accession>A0ABQ3XTT7</accession>
<gene>
    <name evidence="2" type="ORF">Aco03nite_102640</name>
</gene>
<keyword evidence="3" id="KW-1185">Reference proteome</keyword>
<proteinExistence type="predicted"/>
<evidence type="ECO:0000256" key="1">
    <source>
        <dbReference type="SAM" id="MobiDB-lite"/>
    </source>
</evidence>
<sequence>MPPENPSAGDSITTRPPQPHHDGPQDTLTCWQLPSPLLADALLAITEVVQNVTQHTGAGGEGTLIYQAGTILVEVCGASPSRPQPC</sequence>
<protein>
    <recommendedName>
        <fullName evidence="4">Histidine kinase/HSP90-like ATPase domain-containing protein</fullName>
    </recommendedName>
</protein>
<reference evidence="2 3" key="1">
    <citation type="submission" date="2021-01" db="EMBL/GenBank/DDBJ databases">
        <title>Whole genome shotgun sequence of Actinoplanes couchii NBRC 106145.</title>
        <authorList>
            <person name="Komaki H."/>
            <person name="Tamura T."/>
        </authorList>
    </citation>
    <scope>NUCLEOTIDE SEQUENCE [LARGE SCALE GENOMIC DNA]</scope>
    <source>
        <strain evidence="2 3">NBRC 106145</strain>
    </source>
</reference>
<dbReference type="EMBL" id="BOMG01000142">
    <property type="protein sequence ID" value="GID61860.1"/>
    <property type="molecule type" value="Genomic_DNA"/>
</dbReference>
<dbReference type="RefSeq" id="WP_203810235.1">
    <property type="nucleotide sequence ID" value="NZ_BAAAQE010000107.1"/>
</dbReference>
<dbReference type="Proteomes" id="UP000612282">
    <property type="component" value="Unassembled WGS sequence"/>
</dbReference>
<organism evidence="2 3">
    <name type="scientific">Actinoplanes couchii</name>
    <dbReference type="NCBI Taxonomy" id="403638"/>
    <lineage>
        <taxon>Bacteria</taxon>
        <taxon>Bacillati</taxon>
        <taxon>Actinomycetota</taxon>
        <taxon>Actinomycetes</taxon>
        <taxon>Micromonosporales</taxon>
        <taxon>Micromonosporaceae</taxon>
        <taxon>Actinoplanes</taxon>
    </lineage>
</organism>
<evidence type="ECO:0000313" key="2">
    <source>
        <dbReference type="EMBL" id="GID61860.1"/>
    </source>
</evidence>
<dbReference type="Gene3D" id="3.30.565.10">
    <property type="entry name" value="Histidine kinase-like ATPase, C-terminal domain"/>
    <property type="match status" value="1"/>
</dbReference>
<evidence type="ECO:0008006" key="4">
    <source>
        <dbReference type="Google" id="ProtNLM"/>
    </source>
</evidence>
<evidence type="ECO:0000313" key="3">
    <source>
        <dbReference type="Proteomes" id="UP000612282"/>
    </source>
</evidence>
<comment type="caution">
    <text evidence="2">The sequence shown here is derived from an EMBL/GenBank/DDBJ whole genome shotgun (WGS) entry which is preliminary data.</text>
</comment>
<feature type="region of interest" description="Disordered" evidence="1">
    <location>
        <begin position="1"/>
        <end position="29"/>
    </location>
</feature>
<dbReference type="InterPro" id="IPR036890">
    <property type="entry name" value="HATPase_C_sf"/>
</dbReference>